<name>A0A381TVA5_9ZZZZ</name>
<accession>A0A381TVA5</accession>
<feature type="domain" description="PHP" evidence="1">
    <location>
        <begin position="1"/>
        <end position="72"/>
    </location>
</feature>
<dbReference type="SUPFAM" id="SSF89550">
    <property type="entry name" value="PHP domain-like"/>
    <property type="match status" value="1"/>
</dbReference>
<proteinExistence type="predicted"/>
<sequence>MHSTCSDGKYSPGIIVEKVIKAGLSTFALSDHDTLDHIPIINDYIKNKNINIQFIAATELSCEYDGDSIHILAYLPKNKINHLSDIFNKMNFERKKVIR</sequence>
<dbReference type="Gene3D" id="3.20.20.140">
    <property type="entry name" value="Metal-dependent hydrolases"/>
    <property type="match status" value="1"/>
</dbReference>
<dbReference type="InterPro" id="IPR016195">
    <property type="entry name" value="Pol/histidinol_Pase-like"/>
</dbReference>
<organism evidence="2">
    <name type="scientific">marine metagenome</name>
    <dbReference type="NCBI Taxonomy" id="408172"/>
    <lineage>
        <taxon>unclassified sequences</taxon>
        <taxon>metagenomes</taxon>
        <taxon>ecological metagenomes</taxon>
    </lineage>
</organism>
<dbReference type="InterPro" id="IPR052018">
    <property type="entry name" value="PHP_domain"/>
</dbReference>
<feature type="non-terminal residue" evidence="2">
    <location>
        <position position="99"/>
    </location>
</feature>
<dbReference type="PANTHER" id="PTHR42924:SF3">
    <property type="entry name" value="POLYMERASE_HISTIDINOL PHOSPHATASE N-TERMINAL DOMAIN-CONTAINING PROTEIN"/>
    <property type="match status" value="1"/>
</dbReference>
<evidence type="ECO:0000259" key="1">
    <source>
        <dbReference type="Pfam" id="PF02811"/>
    </source>
</evidence>
<evidence type="ECO:0000313" key="2">
    <source>
        <dbReference type="EMBL" id="SVA19754.1"/>
    </source>
</evidence>
<dbReference type="Pfam" id="PF02811">
    <property type="entry name" value="PHP"/>
    <property type="match status" value="1"/>
</dbReference>
<dbReference type="PANTHER" id="PTHR42924">
    <property type="entry name" value="EXONUCLEASE"/>
    <property type="match status" value="1"/>
</dbReference>
<dbReference type="GO" id="GO:0004534">
    <property type="term" value="F:5'-3' RNA exonuclease activity"/>
    <property type="evidence" value="ECO:0007669"/>
    <property type="project" value="TreeGrafter"/>
</dbReference>
<dbReference type="InterPro" id="IPR004013">
    <property type="entry name" value="PHP_dom"/>
</dbReference>
<gene>
    <name evidence="2" type="ORF">METZ01_LOCUS72608</name>
</gene>
<dbReference type="AlphaFoldDB" id="A0A381TVA5"/>
<reference evidence="2" key="1">
    <citation type="submission" date="2018-05" db="EMBL/GenBank/DDBJ databases">
        <authorList>
            <person name="Lanie J.A."/>
            <person name="Ng W.-L."/>
            <person name="Kazmierczak K.M."/>
            <person name="Andrzejewski T.M."/>
            <person name="Davidsen T.M."/>
            <person name="Wayne K.J."/>
            <person name="Tettelin H."/>
            <person name="Glass J.I."/>
            <person name="Rusch D."/>
            <person name="Podicherti R."/>
            <person name="Tsui H.-C.T."/>
            <person name="Winkler M.E."/>
        </authorList>
    </citation>
    <scope>NUCLEOTIDE SEQUENCE</scope>
</reference>
<dbReference type="EMBL" id="UINC01005198">
    <property type="protein sequence ID" value="SVA19754.1"/>
    <property type="molecule type" value="Genomic_DNA"/>
</dbReference>
<dbReference type="GO" id="GO:0035312">
    <property type="term" value="F:5'-3' DNA exonuclease activity"/>
    <property type="evidence" value="ECO:0007669"/>
    <property type="project" value="TreeGrafter"/>
</dbReference>
<protein>
    <recommendedName>
        <fullName evidence="1">PHP domain-containing protein</fullName>
    </recommendedName>
</protein>